<keyword evidence="1 2" id="KW-0238">DNA-binding</keyword>
<dbReference type="Gene3D" id="1.10.357.10">
    <property type="entry name" value="Tetracycline Repressor, domain 2"/>
    <property type="match status" value="1"/>
</dbReference>
<dbReference type="Proteomes" id="UP001500596">
    <property type="component" value="Unassembled WGS sequence"/>
</dbReference>
<comment type="caution">
    <text evidence="4">The sequence shown here is derived from an EMBL/GenBank/DDBJ whole genome shotgun (WGS) entry which is preliminary data.</text>
</comment>
<accession>A0ABN2GJ60</accession>
<evidence type="ECO:0000256" key="1">
    <source>
        <dbReference type="ARBA" id="ARBA00023125"/>
    </source>
</evidence>
<name>A0ABN2GJ60_9MICO</name>
<evidence type="ECO:0000259" key="3">
    <source>
        <dbReference type="PROSITE" id="PS50977"/>
    </source>
</evidence>
<sequence length="183" mass="19740">MPSTRDRALAAAVRLVGEQGVRALTHARVDAAAALPRGSTSNWFRTRDALVAGVVAWIADQERGDLTEGLARVSTVDDLVDAIATLLEDATGRHAARTRARYALFLETTATPNRQPSLRVERSRFETQVRDIMLSLRATDPELATTTLFAVSAGLIVNRLTIAPDAPIRPAIELVIGAMFPGQ</sequence>
<dbReference type="SUPFAM" id="SSF46689">
    <property type="entry name" value="Homeodomain-like"/>
    <property type="match status" value="1"/>
</dbReference>
<keyword evidence="5" id="KW-1185">Reference proteome</keyword>
<reference evidence="4 5" key="1">
    <citation type="journal article" date="2019" name="Int. J. Syst. Evol. Microbiol.">
        <title>The Global Catalogue of Microorganisms (GCM) 10K type strain sequencing project: providing services to taxonomists for standard genome sequencing and annotation.</title>
        <authorList>
            <consortium name="The Broad Institute Genomics Platform"/>
            <consortium name="The Broad Institute Genome Sequencing Center for Infectious Disease"/>
            <person name="Wu L."/>
            <person name="Ma J."/>
        </authorList>
    </citation>
    <scope>NUCLEOTIDE SEQUENCE [LARGE SCALE GENOMIC DNA]</scope>
    <source>
        <strain evidence="4 5">JCM 15575</strain>
    </source>
</reference>
<evidence type="ECO:0000256" key="2">
    <source>
        <dbReference type="PROSITE-ProRule" id="PRU00335"/>
    </source>
</evidence>
<feature type="DNA-binding region" description="H-T-H motif" evidence="2">
    <location>
        <begin position="25"/>
        <end position="44"/>
    </location>
</feature>
<feature type="domain" description="HTH tetR-type" evidence="3">
    <location>
        <begin position="2"/>
        <end position="62"/>
    </location>
</feature>
<organism evidence="4 5">
    <name type="scientific">Microbacterium lacus</name>
    <dbReference type="NCBI Taxonomy" id="415217"/>
    <lineage>
        <taxon>Bacteria</taxon>
        <taxon>Bacillati</taxon>
        <taxon>Actinomycetota</taxon>
        <taxon>Actinomycetes</taxon>
        <taxon>Micrococcales</taxon>
        <taxon>Microbacteriaceae</taxon>
        <taxon>Microbacterium</taxon>
    </lineage>
</organism>
<dbReference type="Pfam" id="PF17940">
    <property type="entry name" value="TetR_C_31"/>
    <property type="match status" value="1"/>
</dbReference>
<protein>
    <submittedName>
        <fullName evidence="4">TetR family transcriptional regulator</fullName>
    </submittedName>
</protein>
<dbReference type="EMBL" id="BAAAPK010000001">
    <property type="protein sequence ID" value="GAA1672149.1"/>
    <property type="molecule type" value="Genomic_DNA"/>
</dbReference>
<dbReference type="PROSITE" id="PS50977">
    <property type="entry name" value="HTH_TETR_2"/>
    <property type="match status" value="1"/>
</dbReference>
<proteinExistence type="predicted"/>
<gene>
    <name evidence="4" type="ORF">GCM10009807_15320</name>
</gene>
<dbReference type="InterPro" id="IPR041583">
    <property type="entry name" value="TetR_C_31"/>
</dbReference>
<evidence type="ECO:0000313" key="4">
    <source>
        <dbReference type="EMBL" id="GAA1672149.1"/>
    </source>
</evidence>
<dbReference type="InterPro" id="IPR001647">
    <property type="entry name" value="HTH_TetR"/>
</dbReference>
<evidence type="ECO:0000313" key="5">
    <source>
        <dbReference type="Proteomes" id="UP001500596"/>
    </source>
</evidence>
<dbReference type="InterPro" id="IPR009057">
    <property type="entry name" value="Homeodomain-like_sf"/>
</dbReference>
<dbReference type="RefSeq" id="WP_344053225.1">
    <property type="nucleotide sequence ID" value="NZ_BAAAPK010000001.1"/>
</dbReference>